<comment type="caution">
    <text evidence="8">The sequence shown here is derived from an EMBL/GenBank/DDBJ whole genome shotgun (WGS) entry which is preliminary data.</text>
</comment>
<reference evidence="8 9" key="1">
    <citation type="journal article" date="2018" name="Nat. Ecol. Evol.">
        <title>Shark genomes provide insights into elasmobranch evolution and the origin of vertebrates.</title>
        <authorList>
            <person name="Hara Y"/>
            <person name="Yamaguchi K"/>
            <person name="Onimaru K"/>
            <person name="Kadota M"/>
            <person name="Koyanagi M"/>
            <person name="Keeley SD"/>
            <person name="Tatsumi K"/>
            <person name="Tanaka K"/>
            <person name="Motone F"/>
            <person name="Kageyama Y"/>
            <person name="Nozu R"/>
            <person name="Adachi N"/>
            <person name="Nishimura O"/>
            <person name="Nakagawa R"/>
            <person name="Tanegashima C"/>
            <person name="Kiyatake I"/>
            <person name="Matsumoto R"/>
            <person name="Murakumo K"/>
            <person name="Nishida K"/>
            <person name="Terakita A"/>
            <person name="Kuratani S"/>
            <person name="Sato K"/>
            <person name="Hyodo S Kuraku.S."/>
        </authorList>
    </citation>
    <scope>NUCLEOTIDE SEQUENCE [LARGE SCALE GENOMIC DNA]</scope>
</reference>
<dbReference type="STRING" id="137246.A0A401T7E5"/>
<keyword evidence="2 5" id="KW-0812">Transmembrane</keyword>
<dbReference type="PROSITE" id="PS51225">
    <property type="entry name" value="MARVEL"/>
    <property type="match status" value="1"/>
</dbReference>
<comment type="subcellular location">
    <subcellularLocation>
        <location evidence="1">Membrane</location>
        <topology evidence="1">Multi-pass membrane protein</topology>
    </subcellularLocation>
</comment>
<evidence type="ECO:0000313" key="8">
    <source>
        <dbReference type="EMBL" id="GCC38542.1"/>
    </source>
</evidence>
<dbReference type="PANTHER" id="PTHR22776:SF98">
    <property type="entry name" value="MARVEL DOMAIN-CONTAINING PROTEIN"/>
    <property type="match status" value="1"/>
</dbReference>
<name>A0A401T7E5_CHIPU</name>
<feature type="domain" description="MARVEL" evidence="7">
    <location>
        <begin position="1"/>
        <end position="192"/>
    </location>
</feature>
<proteinExistence type="predicted"/>
<dbReference type="Proteomes" id="UP000287033">
    <property type="component" value="Unassembled WGS sequence"/>
</dbReference>
<dbReference type="GO" id="GO:0019911">
    <property type="term" value="F:structural constituent of myelin sheath"/>
    <property type="evidence" value="ECO:0007669"/>
    <property type="project" value="TreeGrafter"/>
</dbReference>
<dbReference type="InterPro" id="IPR008253">
    <property type="entry name" value="Marvel"/>
</dbReference>
<dbReference type="InterPro" id="IPR050578">
    <property type="entry name" value="MARVEL-CKLF_proteins"/>
</dbReference>
<keyword evidence="4 5" id="KW-0472">Membrane</keyword>
<organism evidence="8 9">
    <name type="scientific">Chiloscyllium punctatum</name>
    <name type="common">Brownbanded bambooshark</name>
    <name type="synonym">Hemiscyllium punctatum</name>
    <dbReference type="NCBI Taxonomy" id="137246"/>
    <lineage>
        <taxon>Eukaryota</taxon>
        <taxon>Metazoa</taxon>
        <taxon>Chordata</taxon>
        <taxon>Craniata</taxon>
        <taxon>Vertebrata</taxon>
        <taxon>Chondrichthyes</taxon>
        <taxon>Elasmobranchii</taxon>
        <taxon>Galeomorphii</taxon>
        <taxon>Galeoidea</taxon>
        <taxon>Orectolobiformes</taxon>
        <taxon>Hemiscylliidae</taxon>
        <taxon>Chiloscyllium</taxon>
    </lineage>
</organism>
<evidence type="ECO:0000256" key="1">
    <source>
        <dbReference type="ARBA" id="ARBA00004141"/>
    </source>
</evidence>
<dbReference type="PANTHER" id="PTHR22776">
    <property type="entry name" value="MARVEL-CONTAINING POTENTIAL LIPID RAFT-ASSOCIATED PROTEIN"/>
    <property type="match status" value="1"/>
</dbReference>
<keyword evidence="3 6" id="KW-1133">Transmembrane helix</keyword>
<accession>A0A401T7E5</accession>
<evidence type="ECO:0000256" key="6">
    <source>
        <dbReference type="SAM" id="Phobius"/>
    </source>
</evidence>
<dbReference type="AlphaFoldDB" id="A0A401T7E5"/>
<dbReference type="GO" id="GO:0016020">
    <property type="term" value="C:membrane"/>
    <property type="evidence" value="ECO:0007669"/>
    <property type="project" value="UniProtKB-SubCell"/>
</dbReference>
<feature type="transmembrane region" description="Helical" evidence="6">
    <location>
        <begin position="76"/>
        <end position="96"/>
    </location>
</feature>
<evidence type="ECO:0000313" key="9">
    <source>
        <dbReference type="Proteomes" id="UP000287033"/>
    </source>
</evidence>
<gene>
    <name evidence="8" type="ORF">chiPu_0017057</name>
</gene>
<protein>
    <recommendedName>
        <fullName evidence="7">MARVEL domain-containing protein</fullName>
    </recommendedName>
</protein>
<evidence type="ECO:0000256" key="4">
    <source>
        <dbReference type="ARBA" id="ARBA00023136"/>
    </source>
</evidence>
<feature type="transmembrane region" description="Helical" evidence="6">
    <location>
        <begin position="108"/>
        <end position="131"/>
    </location>
</feature>
<dbReference type="GO" id="GO:0042552">
    <property type="term" value="P:myelination"/>
    <property type="evidence" value="ECO:0007669"/>
    <property type="project" value="TreeGrafter"/>
</dbReference>
<evidence type="ECO:0000256" key="2">
    <source>
        <dbReference type="ARBA" id="ARBA00022692"/>
    </source>
</evidence>
<dbReference type="EMBL" id="BEZZ01001206">
    <property type="protein sequence ID" value="GCC38542.1"/>
    <property type="molecule type" value="Genomic_DNA"/>
</dbReference>
<feature type="transmembrane region" description="Helical" evidence="6">
    <location>
        <begin position="7"/>
        <end position="30"/>
    </location>
</feature>
<dbReference type="OrthoDB" id="9946445at2759"/>
<evidence type="ECO:0000259" key="7">
    <source>
        <dbReference type="PROSITE" id="PS51225"/>
    </source>
</evidence>
<sequence>MGKGLGILQFSEVVTNILVLICVAAAQAAISGYTSMGGLGAGAFSIDSAYSPFQGTELEQIRDLDLQYSQQRTPGVYGGVAVSIVVGALTLLFLVGGAKPLHRLSSKFLMAEFVFNILACIGYIVGVGLYLHLMILVNSTEVCRLRNRLYARHGYTFMNCDVQGGDAAVALFGLISSCLYCASAVMSFLTMRTLKKITRDMYMNNTVRRDFEEFEHSKRTNHREDKADQQLTTLV</sequence>
<evidence type="ECO:0000256" key="5">
    <source>
        <dbReference type="PROSITE-ProRule" id="PRU00581"/>
    </source>
</evidence>
<keyword evidence="9" id="KW-1185">Reference proteome</keyword>
<feature type="transmembrane region" description="Helical" evidence="6">
    <location>
        <begin position="167"/>
        <end position="189"/>
    </location>
</feature>
<dbReference type="OMA" id="SHAGSRY"/>
<evidence type="ECO:0000256" key="3">
    <source>
        <dbReference type="ARBA" id="ARBA00022989"/>
    </source>
</evidence>